<dbReference type="GO" id="GO:0000049">
    <property type="term" value="F:tRNA binding"/>
    <property type="evidence" value="ECO:0007669"/>
    <property type="project" value="UniProtKB-KW"/>
</dbReference>
<evidence type="ECO:0000256" key="9">
    <source>
        <dbReference type="ARBA" id="ARBA00023146"/>
    </source>
</evidence>
<reference evidence="13" key="2">
    <citation type="journal article" date="2021" name="PeerJ">
        <title>Extensive microbial diversity within the chicken gut microbiome revealed by metagenomics and culture.</title>
        <authorList>
            <person name="Gilroy R."/>
            <person name="Ravi A."/>
            <person name="Getino M."/>
            <person name="Pursley I."/>
            <person name="Horton D.L."/>
            <person name="Alikhan N.F."/>
            <person name="Baker D."/>
            <person name="Gharbi K."/>
            <person name="Hall N."/>
            <person name="Watson M."/>
            <person name="Adriaenssens E.M."/>
            <person name="Foster-Nyarko E."/>
            <person name="Jarju S."/>
            <person name="Secka A."/>
            <person name="Antonio M."/>
            <person name="Oren A."/>
            <person name="Chaudhuri R.R."/>
            <person name="La Ragione R."/>
            <person name="Hildebrand F."/>
            <person name="Pallen M.J."/>
        </authorList>
    </citation>
    <scope>NUCLEOTIDE SEQUENCE</scope>
    <source>
        <strain evidence="13">ChiSjej6B24-2974</strain>
    </source>
</reference>
<dbReference type="InterPro" id="IPR050058">
    <property type="entry name" value="Ala-tRNA_ligase"/>
</dbReference>
<comment type="similarity">
    <text evidence="1">Belongs to the class-II aminoacyl-tRNA synthetase family.</text>
</comment>
<dbReference type="GO" id="GO:0002161">
    <property type="term" value="F:aminoacyl-tRNA deacylase activity"/>
    <property type="evidence" value="ECO:0007669"/>
    <property type="project" value="TreeGrafter"/>
</dbReference>
<comment type="catalytic activity">
    <reaction evidence="11">
        <text>tRNA(Ala) + L-alanine + ATP = L-alanyl-tRNA(Ala) + AMP + diphosphate</text>
        <dbReference type="Rhea" id="RHEA:12540"/>
        <dbReference type="Rhea" id="RHEA-COMP:9657"/>
        <dbReference type="Rhea" id="RHEA-COMP:9923"/>
        <dbReference type="ChEBI" id="CHEBI:30616"/>
        <dbReference type="ChEBI" id="CHEBI:33019"/>
        <dbReference type="ChEBI" id="CHEBI:57972"/>
        <dbReference type="ChEBI" id="CHEBI:78442"/>
        <dbReference type="ChEBI" id="CHEBI:78497"/>
        <dbReference type="ChEBI" id="CHEBI:456215"/>
        <dbReference type="EC" id="6.1.1.7"/>
    </reaction>
</comment>
<dbReference type="FunFam" id="3.30.980.10:FF:000004">
    <property type="entry name" value="Alanine--tRNA ligase, cytoplasmic"/>
    <property type="match status" value="1"/>
</dbReference>
<sequence>MQVAQNVGSTLRPTPEMVEIIEDVKKFREALSTILAFGEKVKKYAGVFGTIDGRSAFKLYDTYGFPIELTMEMAHEKGLEVDEKGFEERFKQHQATSHAGAEQRFKGGLADNTEETAKLHTATHLLHAALRKVLGNEVAQKGSNITAERLRFDFSFGRKMTPEEIKEVERLVNEAIQAAVPVTCEEMTVDEAKAQGAIGLFTSKYGERVKVYTMGEFSKEICGGPHASNTADLKSFKIKKEESSSAGVRRIKAVIGQ</sequence>
<dbReference type="InterPro" id="IPR018162">
    <property type="entry name" value="Ala-tRNA-ligase_IIc_anticod-bd"/>
</dbReference>
<dbReference type="GO" id="GO:0005524">
    <property type="term" value="F:ATP binding"/>
    <property type="evidence" value="ECO:0007669"/>
    <property type="project" value="UniProtKB-KW"/>
</dbReference>
<dbReference type="EC" id="6.1.1.7" evidence="2"/>
<keyword evidence="7" id="KW-0694">RNA-binding</keyword>
<evidence type="ECO:0000256" key="6">
    <source>
        <dbReference type="ARBA" id="ARBA00022840"/>
    </source>
</evidence>
<evidence type="ECO:0000256" key="2">
    <source>
        <dbReference type="ARBA" id="ARBA00013168"/>
    </source>
</evidence>
<dbReference type="EMBL" id="DVFZ01000082">
    <property type="protein sequence ID" value="HIQ83058.1"/>
    <property type="molecule type" value="Genomic_DNA"/>
</dbReference>
<comment type="caution">
    <text evidence="13">The sequence shown here is derived from an EMBL/GenBank/DDBJ whole genome shotgun (WGS) entry which is preliminary data.</text>
</comment>
<evidence type="ECO:0000256" key="1">
    <source>
        <dbReference type="ARBA" id="ARBA00008226"/>
    </source>
</evidence>
<dbReference type="GO" id="GO:0006419">
    <property type="term" value="P:alanyl-tRNA aminoacylation"/>
    <property type="evidence" value="ECO:0007669"/>
    <property type="project" value="InterPro"/>
</dbReference>
<accession>A0A9D0ZLW7</accession>
<keyword evidence="9" id="KW-0030">Aminoacyl-tRNA synthetase</keyword>
<organism evidence="13 14">
    <name type="scientific">Candidatus Pullichristensenella stercorigallinarum</name>
    <dbReference type="NCBI Taxonomy" id="2840909"/>
    <lineage>
        <taxon>Bacteria</taxon>
        <taxon>Bacillati</taxon>
        <taxon>Bacillota</taxon>
        <taxon>Clostridia</taxon>
        <taxon>Candidatus Pullichristensenella</taxon>
    </lineage>
</organism>
<dbReference type="Proteomes" id="UP000824260">
    <property type="component" value="Unassembled WGS sequence"/>
</dbReference>
<dbReference type="AlphaFoldDB" id="A0A9D0ZLW7"/>
<evidence type="ECO:0000313" key="13">
    <source>
        <dbReference type="EMBL" id="HIQ83058.1"/>
    </source>
</evidence>
<dbReference type="SUPFAM" id="SSF101353">
    <property type="entry name" value="Putative anticodon-binding domain of alanyl-tRNA synthetase (AlaRS)"/>
    <property type="match status" value="1"/>
</dbReference>
<dbReference type="Pfam" id="PF07973">
    <property type="entry name" value="tRNA_SAD"/>
    <property type="match status" value="1"/>
</dbReference>
<reference evidence="13" key="1">
    <citation type="submission" date="2020-10" db="EMBL/GenBank/DDBJ databases">
        <authorList>
            <person name="Gilroy R."/>
        </authorList>
    </citation>
    <scope>NUCLEOTIDE SEQUENCE</scope>
    <source>
        <strain evidence="13">ChiSjej6B24-2974</strain>
    </source>
</reference>
<dbReference type="Pfam" id="PF01411">
    <property type="entry name" value="tRNA-synt_2c"/>
    <property type="match status" value="1"/>
</dbReference>
<evidence type="ECO:0000256" key="8">
    <source>
        <dbReference type="ARBA" id="ARBA00022917"/>
    </source>
</evidence>
<dbReference type="InterPro" id="IPR018163">
    <property type="entry name" value="Thr/Ala-tRNA-synth_IIc_edit"/>
</dbReference>
<gene>
    <name evidence="13" type="ORF">IAA52_08145</name>
</gene>
<proteinExistence type="inferred from homology"/>
<evidence type="ECO:0000313" key="14">
    <source>
        <dbReference type="Proteomes" id="UP000824260"/>
    </source>
</evidence>
<dbReference type="Gene3D" id="3.30.54.20">
    <property type="match status" value="1"/>
</dbReference>
<dbReference type="PANTHER" id="PTHR11777">
    <property type="entry name" value="ALANYL-TRNA SYNTHETASE"/>
    <property type="match status" value="1"/>
</dbReference>
<dbReference type="InterPro" id="IPR018165">
    <property type="entry name" value="Ala-tRNA-synth_IIc_core"/>
</dbReference>
<dbReference type="InterPro" id="IPR018164">
    <property type="entry name" value="Ala-tRNA-synth_IIc_N"/>
</dbReference>
<dbReference type="SMART" id="SM00863">
    <property type="entry name" value="tRNA_SAD"/>
    <property type="match status" value="1"/>
</dbReference>
<keyword evidence="4" id="KW-0436">Ligase</keyword>
<keyword evidence="3" id="KW-0820">tRNA-binding</keyword>
<evidence type="ECO:0000256" key="11">
    <source>
        <dbReference type="ARBA" id="ARBA00048300"/>
    </source>
</evidence>
<evidence type="ECO:0000256" key="5">
    <source>
        <dbReference type="ARBA" id="ARBA00022741"/>
    </source>
</evidence>
<dbReference type="InterPro" id="IPR012947">
    <property type="entry name" value="tRNA_SAD"/>
</dbReference>
<evidence type="ECO:0000256" key="10">
    <source>
        <dbReference type="ARBA" id="ARBA00024779"/>
    </source>
</evidence>
<protein>
    <recommendedName>
        <fullName evidence="2">alanine--tRNA ligase</fullName>
        <ecNumber evidence="2">6.1.1.7</ecNumber>
    </recommendedName>
</protein>
<evidence type="ECO:0000256" key="7">
    <source>
        <dbReference type="ARBA" id="ARBA00022884"/>
    </source>
</evidence>
<dbReference type="GO" id="GO:0004813">
    <property type="term" value="F:alanine-tRNA ligase activity"/>
    <property type="evidence" value="ECO:0007669"/>
    <property type="project" value="UniProtKB-EC"/>
</dbReference>
<dbReference type="SUPFAM" id="SSF55186">
    <property type="entry name" value="ThrRS/AlaRS common domain"/>
    <property type="match status" value="1"/>
</dbReference>
<keyword evidence="8" id="KW-0648">Protein biosynthesis</keyword>
<keyword evidence="5" id="KW-0547">Nucleotide-binding</keyword>
<evidence type="ECO:0000256" key="4">
    <source>
        <dbReference type="ARBA" id="ARBA00022598"/>
    </source>
</evidence>
<dbReference type="PANTHER" id="PTHR11777:SF9">
    <property type="entry name" value="ALANINE--TRNA LIGASE, CYTOPLASMIC"/>
    <property type="match status" value="1"/>
</dbReference>
<keyword evidence="6" id="KW-0067">ATP-binding</keyword>
<feature type="domain" description="Alanyl-transfer RNA synthetases family profile" evidence="12">
    <location>
        <begin position="120"/>
        <end position="257"/>
    </location>
</feature>
<dbReference type="GO" id="GO:0005829">
    <property type="term" value="C:cytosol"/>
    <property type="evidence" value="ECO:0007669"/>
    <property type="project" value="TreeGrafter"/>
</dbReference>
<evidence type="ECO:0000256" key="3">
    <source>
        <dbReference type="ARBA" id="ARBA00022555"/>
    </source>
</evidence>
<evidence type="ECO:0000259" key="12">
    <source>
        <dbReference type="PROSITE" id="PS50860"/>
    </source>
</evidence>
<name>A0A9D0ZLW7_9FIRM</name>
<dbReference type="Gene3D" id="3.30.980.10">
    <property type="entry name" value="Threonyl-trna Synthetase, Chain A, domain 2"/>
    <property type="match status" value="1"/>
</dbReference>
<dbReference type="PROSITE" id="PS50860">
    <property type="entry name" value="AA_TRNA_LIGASE_II_ALA"/>
    <property type="match status" value="1"/>
</dbReference>
<comment type="function">
    <text evidence="10">Catalyzes the attachment of alanine to tRNA(Ala) in a two-step reaction: alanine is first activated by ATP to form Ala-AMP and then transferred to the acceptor end of tRNA(Ala). Also edits incorrectly charged Ser-tRNA(Ala) and Gly-tRNA(Ala) via its editing domain.</text>
</comment>